<dbReference type="Gene3D" id="3.90.70.10">
    <property type="entry name" value="Cysteine proteinases"/>
    <property type="match status" value="1"/>
</dbReference>
<evidence type="ECO:0000256" key="6">
    <source>
        <dbReference type="PROSITE-ProRule" id="PRU00239"/>
    </source>
</evidence>
<evidence type="ECO:0000256" key="2">
    <source>
        <dbReference type="ARBA" id="ARBA00022670"/>
    </source>
</evidence>
<keyword evidence="3 6" id="KW-0378">Hydrolase</keyword>
<dbReference type="InterPro" id="IPR022683">
    <property type="entry name" value="Calpain_III"/>
</dbReference>
<dbReference type="GO" id="GO:0006508">
    <property type="term" value="P:proteolysis"/>
    <property type="evidence" value="ECO:0007669"/>
    <property type="project" value="UniProtKB-KW"/>
</dbReference>
<keyword evidence="10" id="KW-1185">Reference proteome</keyword>
<evidence type="ECO:0000256" key="3">
    <source>
        <dbReference type="ARBA" id="ARBA00022801"/>
    </source>
</evidence>
<feature type="active site" evidence="5 6">
    <location>
        <position position="541"/>
    </location>
</feature>
<feature type="compositionally biased region" description="Basic and acidic residues" evidence="7">
    <location>
        <begin position="1"/>
        <end position="12"/>
    </location>
</feature>
<dbReference type="InterPro" id="IPR007330">
    <property type="entry name" value="MIT_dom"/>
</dbReference>
<dbReference type="SUPFAM" id="SSF54001">
    <property type="entry name" value="Cysteine proteinases"/>
    <property type="match status" value="1"/>
</dbReference>
<evidence type="ECO:0000313" key="10">
    <source>
        <dbReference type="Proteomes" id="UP001487740"/>
    </source>
</evidence>
<dbReference type="InterPro" id="IPR022682">
    <property type="entry name" value="Calpain_domain_III"/>
</dbReference>
<accession>A0AAW0V340</accession>
<dbReference type="SUPFAM" id="SSF116846">
    <property type="entry name" value="MIT domain"/>
    <property type="match status" value="2"/>
</dbReference>
<dbReference type="PANTHER" id="PTHR46143:SF1">
    <property type="entry name" value="CALPAIN-7"/>
    <property type="match status" value="1"/>
</dbReference>
<name>A0AAW0V340_SCYPA</name>
<feature type="active site" evidence="5 6">
    <location>
        <position position="355"/>
    </location>
</feature>
<comment type="caution">
    <text evidence="9">The sequence shown here is derived from an EMBL/GenBank/DDBJ whole genome shotgun (WGS) entry which is preliminary data.</text>
</comment>
<dbReference type="InterPro" id="IPR051297">
    <property type="entry name" value="PalB/RIM13"/>
</dbReference>
<evidence type="ECO:0000256" key="1">
    <source>
        <dbReference type="ARBA" id="ARBA00007623"/>
    </source>
</evidence>
<dbReference type="InterPro" id="IPR036213">
    <property type="entry name" value="Calpain_III_sf"/>
</dbReference>
<evidence type="ECO:0000256" key="7">
    <source>
        <dbReference type="SAM" id="MobiDB-lite"/>
    </source>
</evidence>
<evidence type="ECO:0000313" key="9">
    <source>
        <dbReference type="EMBL" id="KAK8405711.1"/>
    </source>
</evidence>
<sequence>MESCLKKVESRAKYHKGQRGTDHEKARPVTVRPKHCHCQHSHTCSCRVVSMDDAEECINHAAEVARQATHFDTSGSHSAAIYMYRQAAEYLRRATILGISSPAITERIQQYRNRADVLENNETQTQSPQVIAEKGQNELSRAHFLLLEAFEEDEAGNVEEAVELYSSAVELCLEACKNASNAKITDKLRKLAEQALSRAEDLKASEKAAAKGAEIDSRTSEKSQCQKVSPSRAIPPLGYGNIVDANPQPKGTPNTARKSGLQLAGKSEYTKEEVEVLKRTSNINGRDYVPFLAIDLREKFAFSIPFTDKDGLLPLAPKQKKNFARWARPEDISSDPKMIEVVDCFSIKQTCVSDCSFVASVAISALYEKRFKKRLITDIIYPKNRNGDPVYNPCGKYMIKLHINGIPRKIIVDDKLPVGHHGELLCSYSTNKHEFWISLVEKSYLKVMGGYDFPGSNSNIDLYALTGWIPERVSIKDKDFNKEATFRKILDRFHRGDVLVTVATGEMSDSAADRAGLVPTHAYAMLDIKEVKGKRLLMLKNPWSHLRWKGNYSEMDQVHWTPEMCKLLNYDPKSAQTFDNGVFWIDFDSLCHFYDVIYMNWNPQLFSHTFCTHETWYAKAGPVRDLYNVGENPQYSLDVQCAGGSAVWILLTRHITEIEDFRNNQEYITLLVYKTGGKKVFYPFDPAPYIDGIRINSPHYLCKMVLKEAGTHKFTLVVSQYEKHLTIHYSLRVYSTCPFSLHKIRNLCKHKHEVTGKWNGETAGGCPNHPATYKNNPVYQFRNDSDLTCFRIELKAPKDIQIGFEIVCVEAKNTQASGYFSRKQSGAYRSGFVVMELFDVVAGVYNIIPSTFYPNTEAPYFLNFFSSSPVKVNRLK</sequence>
<feature type="active site" evidence="5 6">
    <location>
        <position position="521"/>
    </location>
</feature>
<evidence type="ECO:0000259" key="8">
    <source>
        <dbReference type="PROSITE" id="PS50203"/>
    </source>
</evidence>
<feature type="domain" description="Calpain catalytic" evidence="8">
    <location>
        <begin position="303"/>
        <end position="603"/>
    </location>
</feature>
<dbReference type="CDD" id="cd00044">
    <property type="entry name" value="CysPc"/>
    <property type="match status" value="1"/>
</dbReference>
<dbReference type="Pfam" id="PF00648">
    <property type="entry name" value="Peptidase_C2"/>
    <property type="match status" value="1"/>
</dbReference>
<gene>
    <name evidence="9" type="ORF">O3P69_001903</name>
</gene>
<feature type="compositionally biased region" description="Basic and acidic residues" evidence="7">
    <location>
        <begin position="210"/>
        <end position="221"/>
    </location>
</feature>
<dbReference type="EMBL" id="JARAKH010000003">
    <property type="protein sequence ID" value="KAK8405711.1"/>
    <property type="molecule type" value="Genomic_DNA"/>
</dbReference>
<keyword evidence="4 6" id="KW-0788">Thiol protease</keyword>
<proteinExistence type="inferred from homology"/>
<dbReference type="Pfam" id="PF04212">
    <property type="entry name" value="MIT"/>
    <property type="match status" value="2"/>
</dbReference>
<dbReference type="SMART" id="SM00720">
    <property type="entry name" value="calpain_III"/>
    <property type="match status" value="1"/>
</dbReference>
<dbReference type="Gene3D" id="2.60.120.380">
    <property type="match status" value="2"/>
</dbReference>
<dbReference type="InterPro" id="IPR038765">
    <property type="entry name" value="Papain-like_cys_pep_sf"/>
</dbReference>
<feature type="region of interest" description="Disordered" evidence="7">
    <location>
        <begin position="210"/>
        <end position="263"/>
    </location>
</feature>
<evidence type="ECO:0000256" key="4">
    <source>
        <dbReference type="ARBA" id="ARBA00022807"/>
    </source>
</evidence>
<dbReference type="InterPro" id="IPR022684">
    <property type="entry name" value="Calpain_cysteine_protease"/>
</dbReference>
<dbReference type="PROSITE" id="PS50203">
    <property type="entry name" value="CALPAIN_CAT"/>
    <property type="match status" value="1"/>
</dbReference>
<dbReference type="Gene3D" id="1.20.58.80">
    <property type="entry name" value="Phosphotransferase system, lactose/cellobiose-type IIA subunit"/>
    <property type="match status" value="2"/>
</dbReference>
<dbReference type="Pfam" id="PF01067">
    <property type="entry name" value="Calpain_III"/>
    <property type="match status" value="1"/>
</dbReference>
<dbReference type="PRINTS" id="PR00704">
    <property type="entry name" value="CALPAIN"/>
</dbReference>
<protein>
    <recommendedName>
        <fullName evidence="8">Calpain catalytic domain-containing protein</fullName>
    </recommendedName>
</protein>
<reference evidence="9 10" key="1">
    <citation type="submission" date="2023-03" db="EMBL/GenBank/DDBJ databases">
        <title>High-quality genome of Scylla paramamosain provides insights in environmental adaptation.</title>
        <authorList>
            <person name="Zhang L."/>
        </authorList>
    </citation>
    <scope>NUCLEOTIDE SEQUENCE [LARGE SCALE GENOMIC DNA]</scope>
    <source>
        <strain evidence="9">LZ_2023a</strain>
        <tissue evidence="9">Muscle</tissue>
    </source>
</reference>
<evidence type="ECO:0000256" key="5">
    <source>
        <dbReference type="PIRSR" id="PIRSR622684-1"/>
    </source>
</evidence>
<comment type="similarity">
    <text evidence="1">Belongs to the peptidase C2 family.</text>
</comment>
<dbReference type="InterPro" id="IPR001300">
    <property type="entry name" value="Peptidase_C2_calpain_cat"/>
</dbReference>
<dbReference type="PANTHER" id="PTHR46143">
    <property type="entry name" value="CALPAIN-7"/>
    <property type="match status" value="1"/>
</dbReference>
<dbReference type="InterPro" id="IPR036181">
    <property type="entry name" value="MIT_dom_sf"/>
</dbReference>
<dbReference type="SMART" id="SM00230">
    <property type="entry name" value="CysPc"/>
    <property type="match status" value="1"/>
</dbReference>
<dbReference type="AlphaFoldDB" id="A0AAW0V340"/>
<dbReference type="Proteomes" id="UP001487740">
    <property type="component" value="Unassembled WGS sequence"/>
</dbReference>
<organism evidence="9 10">
    <name type="scientific">Scylla paramamosain</name>
    <name type="common">Mud crab</name>
    <dbReference type="NCBI Taxonomy" id="85552"/>
    <lineage>
        <taxon>Eukaryota</taxon>
        <taxon>Metazoa</taxon>
        <taxon>Ecdysozoa</taxon>
        <taxon>Arthropoda</taxon>
        <taxon>Crustacea</taxon>
        <taxon>Multicrustacea</taxon>
        <taxon>Malacostraca</taxon>
        <taxon>Eumalacostraca</taxon>
        <taxon>Eucarida</taxon>
        <taxon>Decapoda</taxon>
        <taxon>Pleocyemata</taxon>
        <taxon>Brachyura</taxon>
        <taxon>Eubrachyura</taxon>
        <taxon>Portunoidea</taxon>
        <taxon>Portunidae</taxon>
        <taxon>Portuninae</taxon>
        <taxon>Scylla</taxon>
    </lineage>
</organism>
<dbReference type="GO" id="GO:0004198">
    <property type="term" value="F:calcium-dependent cysteine-type endopeptidase activity"/>
    <property type="evidence" value="ECO:0007669"/>
    <property type="project" value="InterPro"/>
</dbReference>
<feature type="region of interest" description="Disordered" evidence="7">
    <location>
        <begin position="1"/>
        <end position="28"/>
    </location>
</feature>
<dbReference type="SUPFAM" id="SSF49758">
    <property type="entry name" value="Calpain large subunit, middle domain (domain III)"/>
    <property type="match status" value="2"/>
</dbReference>
<dbReference type="SMART" id="SM00745">
    <property type="entry name" value="MIT"/>
    <property type="match status" value="2"/>
</dbReference>
<keyword evidence="2 6" id="KW-0645">Protease</keyword>